<evidence type="ECO:0000313" key="1">
    <source>
        <dbReference type="EMBL" id="OUO57422.1"/>
    </source>
</evidence>
<gene>
    <name evidence="1" type="ORF">B5F75_01220</name>
</gene>
<proteinExistence type="predicted"/>
<accession>A0A1Y4DFK0</accession>
<keyword evidence="2" id="KW-1185">Reference proteome</keyword>
<dbReference type="EMBL" id="NFJD01000001">
    <property type="protein sequence ID" value="OUO57422.1"/>
    <property type="molecule type" value="Genomic_DNA"/>
</dbReference>
<dbReference type="AlphaFoldDB" id="A0A1Y4DFK0"/>
<sequence>MSKNLSQLLRGSFTAPRMVLENGALSSAQKHLLESQLTALEETRRALVQNPGWAVSKDFNLTAKRLARLELPVPPKPKADAPTAEKERYLKRLNKLLYRESKALASVLDQQPRPYTPDKRLNWEPLSTPRQQALTRDHWEQILASGNPSFTWGTQNWDEVQVNPLRFATNPNDPDYIPEEAWEELTWETGSSKYEFYNAILDAPALTSRQKQLLICAAEEASAVLTYEFVQLYVPAFGMLPQAVVPSAAEPDAHAGLEAYATAVQKKLLLKLQDEGSWSPADFERFAQVSVFLPAEKAQAVLGAATFLETQAPLWLLEHPLDHPLSQEILKRTQDARLHQQERWPDGVILPKAKLSNRFKLLYSARRKALQAYSDLLWNRLQKLLDKQDSARRAAQILTDHPPTKDSTVEDKKQILATWIFISAREARLQKNINEVSLRLHQTEAELGRMP</sequence>
<reference evidence="2" key="1">
    <citation type="submission" date="2017-04" db="EMBL/GenBank/DDBJ databases">
        <title>Function of individual gut microbiota members based on whole genome sequencing of pure cultures obtained from chicken caecum.</title>
        <authorList>
            <person name="Medvecky M."/>
            <person name="Cejkova D."/>
            <person name="Polansky O."/>
            <person name="Karasova D."/>
            <person name="Kubasova T."/>
            <person name="Cizek A."/>
            <person name="Rychlik I."/>
        </authorList>
    </citation>
    <scope>NUCLEOTIDE SEQUENCE [LARGE SCALE GENOMIC DNA]</scope>
    <source>
        <strain evidence="2">An273</strain>
    </source>
</reference>
<dbReference type="RefSeq" id="WP_087286707.1">
    <property type="nucleotide sequence ID" value="NZ_NFJD01000001.1"/>
</dbReference>
<dbReference type="Proteomes" id="UP000196368">
    <property type="component" value="Unassembled WGS sequence"/>
</dbReference>
<protein>
    <submittedName>
        <fullName evidence="1">Uncharacterized protein</fullName>
    </submittedName>
</protein>
<comment type="caution">
    <text evidence="1">The sequence shown here is derived from an EMBL/GenBank/DDBJ whole genome shotgun (WGS) entry which is preliminary data.</text>
</comment>
<organism evidence="1 2">
    <name type="scientific">Candidatus Avelusimicrobium gallicola</name>
    <dbReference type="NCBI Taxonomy" id="2562704"/>
    <lineage>
        <taxon>Bacteria</taxon>
        <taxon>Pseudomonadati</taxon>
        <taxon>Elusimicrobiota</taxon>
        <taxon>Elusimicrobia</taxon>
        <taxon>Elusimicrobiales</taxon>
        <taxon>Elusimicrobiaceae</taxon>
        <taxon>Candidatus Avelusimicrobium</taxon>
    </lineage>
</organism>
<evidence type="ECO:0000313" key="2">
    <source>
        <dbReference type="Proteomes" id="UP000196368"/>
    </source>
</evidence>
<name>A0A1Y4DFK0_9BACT</name>